<reference evidence="4" key="1">
    <citation type="submission" date="2025-08" db="UniProtKB">
        <authorList>
            <consortium name="RefSeq"/>
        </authorList>
    </citation>
    <scope>IDENTIFICATION</scope>
    <source>
        <tissue evidence="4">Leaf</tissue>
    </source>
</reference>
<dbReference type="InterPro" id="IPR049306">
    <property type="entry name" value="GLV1-2"/>
</dbReference>
<evidence type="ECO:0000256" key="1">
    <source>
        <dbReference type="SAM" id="MobiDB-lite"/>
    </source>
</evidence>
<feature type="chain" id="PRO_5010317465" evidence="2">
    <location>
        <begin position="27"/>
        <end position="80"/>
    </location>
</feature>
<evidence type="ECO:0000313" key="3">
    <source>
        <dbReference type="Proteomes" id="UP000087766"/>
    </source>
</evidence>
<dbReference type="STRING" id="3916.A0A1S3T874"/>
<dbReference type="KEGG" id="vra:106752740"/>
<dbReference type="Proteomes" id="UP000087766">
    <property type="component" value="Unplaced"/>
</dbReference>
<evidence type="ECO:0000313" key="4">
    <source>
        <dbReference type="RefSeq" id="XP_014489968.1"/>
    </source>
</evidence>
<dbReference type="Pfam" id="PF21529">
    <property type="entry name" value="GLV1-2"/>
    <property type="match status" value="1"/>
</dbReference>
<sequence>MAMLPTKRFLLLALLLLCFLSINAKARSLRETKDELAPVSAEKSHENQFKVNEGGEQEQDSGDLTTMDYTPAKKNPPIHN</sequence>
<keyword evidence="3" id="KW-1185">Reference proteome</keyword>
<protein>
    <submittedName>
        <fullName evidence="4">Root meristem growth factor 9</fullName>
    </submittedName>
</protein>
<evidence type="ECO:0000256" key="2">
    <source>
        <dbReference type="SAM" id="SignalP"/>
    </source>
</evidence>
<dbReference type="OrthoDB" id="1625577at2759"/>
<gene>
    <name evidence="4" type="primary">LOC106752740</name>
</gene>
<proteinExistence type="predicted"/>
<organism evidence="3 4">
    <name type="scientific">Vigna radiata var. radiata</name>
    <name type="common">Mung bean</name>
    <name type="synonym">Phaseolus aureus</name>
    <dbReference type="NCBI Taxonomy" id="3916"/>
    <lineage>
        <taxon>Eukaryota</taxon>
        <taxon>Viridiplantae</taxon>
        <taxon>Streptophyta</taxon>
        <taxon>Embryophyta</taxon>
        <taxon>Tracheophyta</taxon>
        <taxon>Spermatophyta</taxon>
        <taxon>Magnoliopsida</taxon>
        <taxon>eudicotyledons</taxon>
        <taxon>Gunneridae</taxon>
        <taxon>Pentapetalae</taxon>
        <taxon>rosids</taxon>
        <taxon>fabids</taxon>
        <taxon>Fabales</taxon>
        <taxon>Fabaceae</taxon>
        <taxon>Papilionoideae</taxon>
        <taxon>50 kb inversion clade</taxon>
        <taxon>NPAAA clade</taxon>
        <taxon>indigoferoid/millettioid clade</taxon>
        <taxon>Phaseoleae</taxon>
        <taxon>Vigna</taxon>
    </lineage>
</organism>
<name>A0A1S3T874_VIGRR</name>
<dbReference type="GeneID" id="106752740"/>
<keyword evidence="2" id="KW-0732">Signal</keyword>
<feature type="region of interest" description="Disordered" evidence="1">
    <location>
        <begin position="31"/>
        <end position="80"/>
    </location>
</feature>
<feature type="signal peptide" evidence="2">
    <location>
        <begin position="1"/>
        <end position="26"/>
    </location>
</feature>
<feature type="compositionally biased region" description="Basic and acidic residues" evidence="1">
    <location>
        <begin position="31"/>
        <end position="48"/>
    </location>
</feature>
<accession>A0A1S3T874</accession>
<dbReference type="RefSeq" id="XP_014489968.1">
    <property type="nucleotide sequence ID" value="XM_014634482.2"/>
</dbReference>
<dbReference type="AlphaFoldDB" id="A0A1S3T874"/>